<reference evidence="3 4" key="1">
    <citation type="submission" date="2021-06" db="EMBL/GenBank/DDBJ databases">
        <authorList>
            <person name="Sun Q."/>
            <person name="Li D."/>
        </authorList>
    </citation>
    <scope>NUCLEOTIDE SEQUENCE [LARGE SCALE GENOMIC DNA]</scope>
    <source>
        <strain evidence="3 4">MSJ-11</strain>
    </source>
</reference>
<name>A0ABS6EJ74_9CLOT</name>
<comment type="caution">
    <text evidence="3">The sequence shown here is derived from an EMBL/GenBank/DDBJ whole genome shotgun (WGS) entry which is preliminary data.</text>
</comment>
<dbReference type="Pfam" id="PF00027">
    <property type="entry name" value="cNMP_binding"/>
    <property type="match status" value="1"/>
</dbReference>
<dbReference type="Pfam" id="PF13545">
    <property type="entry name" value="HTH_Crp_2"/>
    <property type="match status" value="1"/>
</dbReference>
<gene>
    <name evidence="3" type="ORF">KQI86_13070</name>
</gene>
<dbReference type="Proteomes" id="UP000726170">
    <property type="component" value="Unassembled WGS sequence"/>
</dbReference>
<evidence type="ECO:0000313" key="4">
    <source>
        <dbReference type="Proteomes" id="UP000726170"/>
    </source>
</evidence>
<dbReference type="InterPro" id="IPR012318">
    <property type="entry name" value="HTH_CRP"/>
</dbReference>
<dbReference type="RefSeq" id="WP_216439822.1">
    <property type="nucleotide sequence ID" value="NZ_JAHLQF010000003.1"/>
</dbReference>
<dbReference type="InterPro" id="IPR000595">
    <property type="entry name" value="cNMP-bd_dom"/>
</dbReference>
<feature type="domain" description="HTH crp-type" evidence="2">
    <location>
        <begin position="149"/>
        <end position="221"/>
    </location>
</feature>
<evidence type="ECO:0000259" key="2">
    <source>
        <dbReference type="PROSITE" id="PS51063"/>
    </source>
</evidence>
<organism evidence="3 4">
    <name type="scientific">Clostridium mobile</name>
    <dbReference type="NCBI Taxonomy" id="2841512"/>
    <lineage>
        <taxon>Bacteria</taxon>
        <taxon>Bacillati</taxon>
        <taxon>Bacillota</taxon>
        <taxon>Clostridia</taxon>
        <taxon>Eubacteriales</taxon>
        <taxon>Clostridiaceae</taxon>
        <taxon>Clostridium</taxon>
    </lineage>
</organism>
<feature type="domain" description="Cyclic nucleotide-binding" evidence="1">
    <location>
        <begin position="18"/>
        <end position="135"/>
    </location>
</feature>
<dbReference type="EMBL" id="JAHLQF010000003">
    <property type="protein sequence ID" value="MBU5485268.1"/>
    <property type="molecule type" value="Genomic_DNA"/>
</dbReference>
<proteinExistence type="predicted"/>
<evidence type="ECO:0000313" key="3">
    <source>
        <dbReference type="EMBL" id="MBU5485268.1"/>
    </source>
</evidence>
<accession>A0ABS6EJ74</accession>
<dbReference type="PANTHER" id="PTHR24567">
    <property type="entry name" value="CRP FAMILY TRANSCRIPTIONAL REGULATORY PROTEIN"/>
    <property type="match status" value="1"/>
</dbReference>
<dbReference type="PROSITE" id="PS51063">
    <property type="entry name" value="HTH_CRP_2"/>
    <property type="match status" value="1"/>
</dbReference>
<evidence type="ECO:0000259" key="1">
    <source>
        <dbReference type="PROSITE" id="PS50042"/>
    </source>
</evidence>
<keyword evidence="4" id="KW-1185">Reference proteome</keyword>
<dbReference type="PROSITE" id="PS50042">
    <property type="entry name" value="CNMP_BINDING_3"/>
    <property type="match status" value="1"/>
</dbReference>
<sequence length="232" mass="27027">MQKITDKNKLKYYIDKYNIKDMFLKDMTEYMELYMFDKNEYICKSKERLEYFYFLVKGKTKVYLLLKNGKSLLLRFYKPLSIIGDVEIVNDNYTHSNVQVVEKALCICIPMKILRQFALDDTLFLRYIINSLGDKLDKNSKVSSINLLYPLENRLASYLLAVSSSKEEWSDTINGISTDKLTEMADLLGSSYRHLHRTINKLCSDGIIKKDKNSIIILDGEALEKLAGDIYE</sequence>
<dbReference type="CDD" id="cd00038">
    <property type="entry name" value="CAP_ED"/>
    <property type="match status" value="1"/>
</dbReference>
<protein>
    <submittedName>
        <fullName evidence="3">Cyclic nucleotide-binding domain-containing protein</fullName>
    </submittedName>
</protein>
<dbReference type="PANTHER" id="PTHR24567:SF26">
    <property type="entry name" value="REGULATORY PROTEIN YEIL"/>
    <property type="match status" value="1"/>
</dbReference>
<dbReference type="InterPro" id="IPR050397">
    <property type="entry name" value="Env_Response_Regulators"/>
</dbReference>